<feature type="DNA-binding region" description="H-T-H motif" evidence="2">
    <location>
        <begin position="27"/>
        <end position="46"/>
    </location>
</feature>
<gene>
    <name evidence="4" type="ORF">FDK13_19515</name>
</gene>
<dbReference type="AlphaFoldDB" id="A0A4U6D2Y5"/>
<evidence type="ECO:0000256" key="2">
    <source>
        <dbReference type="PROSITE-ProRule" id="PRU00335"/>
    </source>
</evidence>
<organism evidence="4 5">
    <name type="scientific">Dyadobacter frigoris</name>
    <dbReference type="NCBI Taxonomy" id="2576211"/>
    <lineage>
        <taxon>Bacteria</taxon>
        <taxon>Pseudomonadati</taxon>
        <taxon>Bacteroidota</taxon>
        <taxon>Cytophagia</taxon>
        <taxon>Cytophagales</taxon>
        <taxon>Spirosomataceae</taxon>
        <taxon>Dyadobacter</taxon>
    </lineage>
</organism>
<dbReference type="InterPro" id="IPR050109">
    <property type="entry name" value="HTH-type_TetR-like_transc_reg"/>
</dbReference>
<comment type="caution">
    <text evidence="4">The sequence shown here is derived from an EMBL/GenBank/DDBJ whole genome shotgun (WGS) entry which is preliminary data.</text>
</comment>
<evidence type="ECO:0000256" key="1">
    <source>
        <dbReference type="ARBA" id="ARBA00023125"/>
    </source>
</evidence>
<protein>
    <submittedName>
        <fullName evidence="4">TetR/AcrR family transcriptional regulator</fullName>
    </submittedName>
</protein>
<sequence length="217" mass="25000">MKYNPKQLKIIEVAEKLFAEKGFSGTSIRDISQEAEVNVSMISYYFGSKEKLIEALFALRSHEFISKLDNLLKDLDLSPVQKVNLMIDWVLNRLIEKHCFHNIVLREQLAGDSRTVIISDLLDEMKSNNLAAMKKIIQEGQQTGEFKSDVDVLMLSTTLFGTINQAISTQRFYRKVHGLQNATQEELENHLRQNLSVHLKKFFRFTLVQELNHTIDG</sequence>
<dbReference type="PANTHER" id="PTHR30328">
    <property type="entry name" value="TRANSCRIPTIONAL REPRESSOR"/>
    <property type="match status" value="1"/>
</dbReference>
<dbReference type="Pfam" id="PF00440">
    <property type="entry name" value="TetR_N"/>
    <property type="match status" value="1"/>
</dbReference>
<dbReference type="Gene3D" id="1.10.357.10">
    <property type="entry name" value="Tetracycline Repressor, domain 2"/>
    <property type="match status" value="1"/>
</dbReference>
<evidence type="ECO:0000259" key="3">
    <source>
        <dbReference type="PROSITE" id="PS50977"/>
    </source>
</evidence>
<dbReference type="PRINTS" id="PR00455">
    <property type="entry name" value="HTHTETR"/>
</dbReference>
<accession>A0A4U6D2Y5</accession>
<dbReference type="GO" id="GO:0003677">
    <property type="term" value="F:DNA binding"/>
    <property type="evidence" value="ECO:0007669"/>
    <property type="project" value="UniProtKB-UniRule"/>
</dbReference>
<proteinExistence type="predicted"/>
<dbReference type="Pfam" id="PF17938">
    <property type="entry name" value="TetR_C_29"/>
    <property type="match status" value="1"/>
</dbReference>
<dbReference type="InterPro" id="IPR036271">
    <property type="entry name" value="Tet_transcr_reg_TetR-rel_C_sf"/>
</dbReference>
<dbReference type="PANTHER" id="PTHR30328:SF54">
    <property type="entry name" value="HTH-TYPE TRANSCRIPTIONAL REPRESSOR SCO4008"/>
    <property type="match status" value="1"/>
</dbReference>
<dbReference type="OrthoDB" id="9789566at2"/>
<evidence type="ECO:0000313" key="5">
    <source>
        <dbReference type="Proteomes" id="UP000304900"/>
    </source>
</evidence>
<dbReference type="PROSITE" id="PS50977">
    <property type="entry name" value="HTH_TETR_2"/>
    <property type="match status" value="1"/>
</dbReference>
<dbReference type="Proteomes" id="UP000304900">
    <property type="component" value="Unassembled WGS sequence"/>
</dbReference>
<dbReference type="InterPro" id="IPR001647">
    <property type="entry name" value="HTH_TetR"/>
</dbReference>
<dbReference type="InterPro" id="IPR041474">
    <property type="entry name" value="NicS_C"/>
</dbReference>
<reference evidence="4 5" key="1">
    <citation type="submission" date="2019-05" db="EMBL/GenBank/DDBJ databases">
        <title>Dyadobacter AR-3-8 sp. nov., isolated from arctic soil.</title>
        <authorList>
            <person name="Chaudhary D.K."/>
        </authorList>
    </citation>
    <scope>NUCLEOTIDE SEQUENCE [LARGE SCALE GENOMIC DNA]</scope>
    <source>
        <strain evidence="4 5">AR-3-8</strain>
    </source>
</reference>
<dbReference type="EMBL" id="SZVO01000009">
    <property type="protein sequence ID" value="TKT90695.1"/>
    <property type="molecule type" value="Genomic_DNA"/>
</dbReference>
<keyword evidence="5" id="KW-1185">Reference proteome</keyword>
<name>A0A4U6D2Y5_9BACT</name>
<feature type="domain" description="HTH tetR-type" evidence="3">
    <location>
        <begin position="4"/>
        <end position="64"/>
    </location>
</feature>
<evidence type="ECO:0000313" key="4">
    <source>
        <dbReference type="EMBL" id="TKT90695.1"/>
    </source>
</evidence>
<dbReference type="InterPro" id="IPR009057">
    <property type="entry name" value="Homeodomain-like_sf"/>
</dbReference>
<dbReference type="SUPFAM" id="SSF48498">
    <property type="entry name" value="Tetracyclin repressor-like, C-terminal domain"/>
    <property type="match status" value="1"/>
</dbReference>
<keyword evidence="1 2" id="KW-0238">DNA-binding</keyword>
<dbReference type="SUPFAM" id="SSF46689">
    <property type="entry name" value="Homeodomain-like"/>
    <property type="match status" value="1"/>
</dbReference>